<keyword evidence="3" id="KW-1185">Reference proteome</keyword>
<evidence type="ECO:0008006" key="4">
    <source>
        <dbReference type="Google" id="ProtNLM"/>
    </source>
</evidence>
<organism evidence="2 3">
    <name type="scientific">Trichostrongylus colubriformis</name>
    <name type="common">Black scour worm</name>
    <dbReference type="NCBI Taxonomy" id="6319"/>
    <lineage>
        <taxon>Eukaryota</taxon>
        <taxon>Metazoa</taxon>
        <taxon>Ecdysozoa</taxon>
        <taxon>Nematoda</taxon>
        <taxon>Chromadorea</taxon>
        <taxon>Rhabditida</taxon>
        <taxon>Rhabditina</taxon>
        <taxon>Rhabditomorpha</taxon>
        <taxon>Strongyloidea</taxon>
        <taxon>Trichostrongylidae</taxon>
        <taxon>Trichostrongylus</taxon>
    </lineage>
</organism>
<evidence type="ECO:0000313" key="2">
    <source>
        <dbReference type="EMBL" id="KAK5975214.1"/>
    </source>
</evidence>
<comment type="caution">
    <text evidence="2">The sequence shown here is derived from an EMBL/GenBank/DDBJ whole genome shotgun (WGS) entry which is preliminary data.</text>
</comment>
<dbReference type="Proteomes" id="UP001331761">
    <property type="component" value="Unassembled WGS sequence"/>
</dbReference>
<feature type="signal peptide" evidence="1">
    <location>
        <begin position="1"/>
        <end position="20"/>
    </location>
</feature>
<proteinExistence type="predicted"/>
<gene>
    <name evidence="2" type="ORF">GCK32_003523</name>
</gene>
<evidence type="ECO:0000313" key="3">
    <source>
        <dbReference type="Proteomes" id="UP001331761"/>
    </source>
</evidence>
<sequence>MHIYILPLICFAILFTEGYGEDYDCEKNVPGEGDNHESVRGILLKAINSVRSEMGSTQDLVYDCHLANDAFMQTYTDNGEGPTSAFMNFNGESMFNYNWEESLEEAVKNAKENAQDGMLMSVIPSVAKVGCALRLSTDEDAKHRKVRFHFACPMNKQCDIIWNIFKILCTT</sequence>
<dbReference type="Gene3D" id="3.40.33.10">
    <property type="entry name" value="CAP"/>
    <property type="match status" value="1"/>
</dbReference>
<feature type="chain" id="PRO_5042885809" description="SCP domain-containing protein" evidence="1">
    <location>
        <begin position="21"/>
        <end position="171"/>
    </location>
</feature>
<name>A0AAN8J1J1_TRICO</name>
<dbReference type="InterPro" id="IPR035940">
    <property type="entry name" value="CAP_sf"/>
</dbReference>
<keyword evidence="1" id="KW-0732">Signal</keyword>
<reference evidence="2 3" key="1">
    <citation type="submission" date="2019-10" db="EMBL/GenBank/DDBJ databases">
        <title>Assembly and Annotation for the nematode Trichostrongylus colubriformis.</title>
        <authorList>
            <person name="Martin J."/>
        </authorList>
    </citation>
    <scope>NUCLEOTIDE SEQUENCE [LARGE SCALE GENOMIC DNA]</scope>
    <source>
        <strain evidence="2">G859</strain>
        <tissue evidence="2">Whole worm</tissue>
    </source>
</reference>
<evidence type="ECO:0000256" key="1">
    <source>
        <dbReference type="SAM" id="SignalP"/>
    </source>
</evidence>
<dbReference type="EMBL" id="WIXE01013288">
    <property type="protein sequence ID" value="KAK5975214.1"/>
    <property type="molecule type" value="Genomic_DNA"/>
</dbReference>
<accession>A0AAN8J1J1</accession>
<dbReference type="AlphaFoldDB" id="A0AAN8J1J1"/>
<protein>
    <recommendedName>
        <fullName evidence="4">SCP domain-containing protein</fullName>
    </recommendedName>
</protein>